<dbReference type="PaxDb" id="2903-EOD38946"/>
<evidence type="ECO:0000313" key="4">
    <source>
        <dbReference type="Proteomes" id="UP000013827"/>
    </source>
</evidence>
<feature type="chain" id="PRO_5044257186" evidence="2">
    <location>
        <begin position="24"/>
        <end position="203"/>
    </location>
</feature>
<protein>
    <submittedName>
        <fullName evidence="3">Uncharacterized protein</fullName>
    </submittedName>
</protein>
<feature type="compositionally biased region" description="Polar residues" evidence="1">
    <location>
        <begin position="177"/>
        <end position="192"/>
    </location>
</feature>
<dbReference type="HOGENOM" id="CLU_1334060_0_0_1"/>
<evidence type="ECO:0000313" key="3">
    <source>
        <dbReference type="EnsemblProtists" id="EOD38946"/>
    </source>
</evidence>
<reference evidence="3" key="2">
    <citation type="submission" date="2024-10" db="UniProtKB">
        <authorList>
            <consortium name="EnsemblProtists"/>
        </authorList>
    </citation>
    <scope>IDENTIFICATION</scope>
</reference>
<feature type="compositionally biased region" description="Basic and acidic residues" evidence="1">
    <location>
        <begin position="193"/>
        <end position="203"/>
    </location>
</feature>
<reference evidence="4" key="1">
    <citation type="journal article" date="2013" name="Nature">
        <title>Pan genome of the phytoplankton Emiliania underpins its global distribution.</title>
        <authorList>
            <person name="Read B.A."/>
            <person name="Kegel J."/>
            <person name="Klute M.J."/>
            <person name="Kuo A."/>
            <person name="Lefebvre S.C."/>
            <person name="Maumus F."/>
            <person name="Mayer C."/>
            <person name="Miller J."/>
            <person name="Monier A."/>
            <person name="Salamov A."/>
            <person name="Young J."/>
            <person name="Aguilar M."/>
            <person name="Claverie J.M."/>
            <person name="Frickenhaus S."/>
            <person name="Gonzalez K."/>
            <person name="Herman E.K."/>
            <person name="Lin Y.C."/>
            <person name="Napier J."/>
            <person name="Ogata H."/>
            <person name="Sarno A.F."/>
            <person name="Shmutz J."/>
            <person name="Schroeder D."/>
            <person name="de Vargas C."/>
            <person name="Verret F."/>
            <person name="von Dassow P."/>
            <person name="Valentin K."/>
            <person name="Van de Peer Y."/>
            <person name="Wheeler G."/>
            <person name="Dacks J.B."/>
            <person name="Delwiche C.F."/>
            <person name="Dyhrman S.T."/>
            <person name="Glockner G."/>
            <person name="John U."/>
            <person name="Richards T."/>
            <person name="Worden A.Z."/>
            <person name="Zhang X."/>
            <person name="Grigoriev I.V."/>
            <person name="Allen A.E."/>
            <person name="Bidle K."/>
            <person name="Borodovsky M."/>
            <person name="Bowler C."/>
            <person name="Brownlee C."/>
            <person name="Cock J.M."/>
            <person name="Elias M."/>
            <person name="Gladyshev V.N."/>
            <person name="Groth M."/>
            <person name="Guda C."/>
            <person name="Hadaegh A."/>
            <person name="Iglesias-Rodriguez M.D."/>
            <person name="Jenkins J."/>
            <person name="Jones B.M."/>
            <person name="Lawson T."/>
            <person name="Leese F."/>
            <person name="Lindquist E."/>
            <person name="Lobanov A."/>
            <person name="Lomsadze A."/>
            <person name="Malik S.B."/>
            <person name="Marsh M.E."/>
            <person name="Mackinder L."/>
            <person name="Mock T."/>
            <person name="Mueller-Roeber B."/>
            <person name="Pagarete A."/>
            <person name="Parker M."/>
            <person name="Probert I."/>
            <person name="Quesneville H."/>
            <person name="Raines C."/>
            <person name="Rensing S.A."/>
            <person name="Riano-Pachon D.M."/>
            <person name="Richier S."/>
            <person name="Rokitta S."/>
            <person name="Shiraiwa Y."/>
            <person name="Soanes D.M."/>
            <person name="van der Giezen M."/>
            <person name="Wahlund T.M."/>
            <person name="Williams B."/>
            <person name="Wilson W."/>
            <person name="Wolfe G."/>
            <person name="Wurch L.L."/>
        </authorList>
    </citation>
    <scope>NUCLEOTIDE SEQUENCE</scope>
</reference>
<dbReference type="RefSeq" id="XP_005791375.1">
    <property type="nucleotide sequence ID" value="XM_005791318.1"/>
</dbReference>
<feature type="signal peptide" evidence="2">
    <location>
        <begin position="1"/>
        <end position="23"/>
    </location>
</feature>
<keyword evidence="4" id="KW-1185">Reference proteome</keyword>
<keyword evidence="2" id="KW-0732">Signal</keyword>
<dbReference type="EnsemblProtists" id="EOD38946">
    <property type="protein sequence ID" value="EOD38946"/>
    <property type="gene ID" value="EMIHUDRAFT_251598"/>
</dbReference>
<evidence type="ECO:0000256" key="1">
    <source>
        <dbReference type="SAM" id="MobiDB-lite"/>
    </source>
</evidence>
<dbReference type="KEGG" id="ehx:EMIHUDRAFT_251598"/>
<evidence type="ECO:0000256" key="2">
    <source>
        <dbReference type="SAM" id="SignalP"/>
    </source>
</evidence>
<dbReference type="GeneID" id="17284219"/>
<name>A0A0D3KT61_EMIH1</name>
<accession>A0A0D3KT61</accession>
<organism evidence="3 4">
    <name type="scientific">Emiliania huxleyi (strain CCMP1516)</name>
    <dbReference type="NCBI Taxonomy" id="280463"/>
    <lineage>
        <taxon>Eukaryota</taxon>
        <taxon>Haptista</taxon>
        <taxon>Haptophyta</taxon>
        <taxon>Prymnesiophyceae</taxon>
        <taxon>Isochrysidales</taxon>
        <taxon>Noelaerhabdaceae</taxon>
        <taxon>Emiliania</taxon>
    </lineage>
</organism>
<sequence>MFEEYLDIVILFVLAVLATPSHAASRPRTRRGGALIDTRNRTDFFIKRETDVPALALAASASRKPNKAAELLLHQDVLGGGGALFGARPDVGTFQPTFSYPFNLSKFSGAASRAAVPTTVKPIGGAADAGLASFGETTGAAIVGDGSLADSTINSIGVTCGGGGAPVCVSEDPIKASGSTSNVTDCTTATAHSKSEADETGTK</sequence>
<dbReference type="AlphaFoldDB" id="A0A0D3KT61"/>
<feature type="region of interest" description="Disordered" evidence="1">
    <location>
        <begin position="177"/>
        <end position="203"/>
    </location>
</feature>
<proteinExistence type="predicted"/>
<dbReference type="Proteomes" id="UP000013827">
    <property type="component" value="Unassembled WGS sequence"/>
</dbReference>